<dbReference type="InterPro" id="IPR003675">
    <property type="entry name" value="Rce1/LyrA-like_dom"/>
</dbReference>
<accession>A0A0L6Z878</accession>
<evidence type="ECO:0000259" key="2">
    <source>
        <dbReference type="Pfam" id="PF02517"/>
    </source>
</evidence>
<feature type="transmembrane region" description="Helical" evidence="1">
    <location>
        <begin position="70"/>
        <end position="94"/>
    </location>
</feature>
<dbReference type="GO" id="GO:0006508">
    <property type="term" value="P:proteolysis"/>
    <property type="evidence" value="ECO:0007669"/>
    <property type="project" value="UniProtKB-KW"/>
</dbReference>
<dbReference type="RefSeq" id="WP_052222078.1">
    <property type="nucleotide sequence ID" value="NZ_LHUR01000030.1"/>
</dbReference>
<feature type="transmembrane region" description="Helical" evidence="1">
    <location>
        <begin position="147"/>
        <end position="165"/>
    </location>
</feature>
<dbReference type="GO" id="GO:0080120">
    <property type="term" value="P:CAAX-box protein maturation"/>
    <property type="evidence" value="ECO:0007669"/>
    <property type="project" value="UniProtKB-ARBA"/>
</dbReference>
<dbReference type="PANTHER" id="PTHR39430:SF1">
    <property type="entry name" value="PROTEASE"/>
    <property type="match status" value="1"/>
</dbReference>
<proteinExistence type="predicted"/>
<keyword evidence="1" id="KW-0812">Transmembrane</keyword>
<keyword evidence="3" id="KW-0645">Protease</keyword>
<dbReference type="EMBL" id="LHUR01000030">
    <property type="protein sequence ID" value="KOA19013.1"/>
    <property type="molecule type" value="Genomic_DNA"/>
</dbReference>
<protein>
    <submittedName>
        <fullName evidence="3">CAAX amino terminal protease self-immunity</fullName>
    </submittedName>
</protein>
<keyword evidence="3" id="KW-0378">Hydrolase</keyword>
<organism evidence="3 4">
    <name type="scientific">Clostridium homopropionicum DSM 5847</name>
    <dbReference type="NCBI Taxonomy" id="1121318"/>
    <lineage>
        <taxon>Bacteria</taxon>
        <taxon>Bacillati</taxon>
        <taxon>Bacillota</taxon>
        <taxon>Clostridia</taxon>
        <taxon>Eubacteriales</taxon>
        <taxon>Clostridiaceae</taxon>
        <taxon>Clostridium</taxon>
    </lineage>
</organism>
<keyword evidence="4" id="KW-1185">Reference proteome</keyword>
<feature type="domain" description="CAAX prenyl protease 2/Lysostaphin resistance protein A-like" evidence="2">
    <location>
        <begin position="153"/>
        <end position="244"/>
    </location>
</feature>
<reference evidence="4" key="1">
    <citation type="submission" date="2015-08" db="EMBL/GenBank/DDBJ databases">
        <title>Genome sequence of the strict anaerobe Clostridium homopropionicum LuHBu1 (DSM 5847T).</title>
        <authorList>
            <person name="Poehlein A."/>
            <person name="Beck M."/>
            <person name="Schiel-Bengelsdorf B."/>
            <person name="Bengelsdorf F.R."/>
            <person name="Daniel R."/>
            <person name="Duerre P."/>
        </authorList>
    </citation>
    <scope>NUCLEOTIDE SEQUENCE [LARGE SCALE GENOMIC DNA]</scope>
    <source>
        <strain evidence="4">DSM 5847</strain>
    </source>
</reference>
<keyword evidence="1" id="KW-0472">Membrane</keyword>
<dbReference type="AlphaFoldDB" id="A0A0L6Z878"/>
<dbReference type="PANTHER" id="PTHR39430">
    <property type="entry name" value="MEMBRANE-ASSOCIATED PROTEASE-RELATED"/>
    <property type="match status" value="1"/>
</dbReference>
<evidence type="ECO:0000256" key="1">
    <source>
        <dbReference type="SAM" id="Phobius"/>
    </source>
</evidence>
<dbReference type="Proteomes" id="UP000037043">
    <property type="component" value="Unassembled WGS sequence"/>
</dbReference>
<comment type="caution">
    <text evidence="3">The sequence shown here is derived from an EMBL/GenBank/DDBJ whole genome shotgun (WGS) entry which is preliminary data.</text>
</comment>
<dbReference type="STRING" id="36844.SAMN04488501_13416"/>
<name>A0A0L6Z878_9CLOT</name>
<keyword evidence="1" id="KW-1133">Transmembrane helix</keyword>
<sequence>MRSLFINNKSEIRSGFKIILFFFFYFLITLISFPMLLTIVALIMAEGNFNIFGQYYTEAQNYLLSSQIDIVWMIISKSFDLASILVIIFIFLKLSNKKFKEIGLVSIKENYRKFLWGSAIGAASMTVIFFCLLISNNATLENSLLQPNFTINVFWGIILYIVVSLSEEIMCRGYIQTTLYQMRMPYLAAVISSTIFAFLHLGNPNVKILGIVNIFFIGLLLSYMYIRTKNLWMPIGYHFTWNYFQGNIYGFPVSGTTQSIGIYNIDTIKENIITGGSFGPEAGILATIVISISFVIIKGFTKK</sequence>
<dbReference type="PATRIC" id="fig|1121318.3.peg.2598"/>
<evidence type="ECO:0000313" key="4">
    <source>
        <dbReference type="Proteomes" id="UP000037043"/>
    </source>
</evidence>
<feature type="transmembrane region" description="Helical" evidence="1">
    <location>
        <begin position="186"/>
        <end position="202"/>
    </location>
</feature>
<feature type="transmembrane region" description="Helical" evidence="1">
    <location>
        <begin position="114"/>
        <end position="135"/>
    </location>
</feature>
<feature type="transmembrane region" description="Helical" evidence="1">
    <location>
        <begin position="20"/>
        <end position="45"/>
    </location>
</feature>
<evidence type="ECO:0000313" key="3">
    <source>
        <dbReference type="EMBL" id="KOA19013.1"/>
    </source>
</evidence>
<feature type="transmembrane region" description="Helical" evidence="1">
    <location>
        <begin position="208"/>
        <end position="226"/>
    </location>
</feature>
<gene>
    <name evidence="3" type="ORF">CLHOM_25860</name>
</gene>
<dbReference type="GO" id="GO:0004175">
    <property type="term" value="F:endopeptidase activity"/>
    <property type="evidence" value="ECO:0007669"/>
    <property type="project" value="UniProtKB-ARBA"/>
</dbReference>
<dbReference type="Pfam" id="PF02517">
    <property type="entry name" value="Rce1-like"/>
    <property type="match status" value="1"/>
</dbReference>
<feature type="transmembrane region" description="Helical" evidence="1">
    <location>
        <begin position="282"/>
        <end position="301"/>
    </location>
</feature>